<feature type="domain" description="Phosducin" evidence="2">
    <location>
        <begin position="328"/>
        <end position="493"/>
    </location>
</feature>
<evidence type="ECO:0000313" key="3">
    <source>
        <dbReference type="EMBL" id="KAK6494230.1"/>
    </source>
</evidence>
<dbReference type="Gene3D" id="3.40.30.10">
    <property type="entry name" value="Glutaredoxin"/>
    <property type="match status" value="1"/>
</dbReference>
<gene>
    <name evidence="3" type="ORF">HHUSO_G729</name>
</gene>
<proteinExistence type="inferred from homology"/>
<dbReference type="InterPro" id="IPR036249">
    <property type="entry name" value="Thioredoxin-like_sf"/>
</dbReference>
<protein>
    <recommendedName>
        <fullName evidence="2">Phosducin domain-containing protein</fullName>
    </recommendedName>
</protein>
<dbReference type="EMBL" id="JAHFZB010000001">
    <property type="protein sequence ID" value="KAK6494230.1"/>
    <property type="molecule type" value="Genomic_DNA"/>
</dbReference>
<comment type="caution">
    <text evidence="3">The sequence shown here is derived from an EMBL/GenBank/DDBJ whole genome shotgun (WGS) entry which is preliminary data.</text>
</comment>
<dbReference type="Pfam" id="PF02114">
    <property type="entry name" value="Phosducin"/>
    <property type="match status" value="1"/>
</dbReference>
<dbReference type="PANTHER" id="PTHR45809:SF1">
    <property type="entry name" value="PHOSDUCIN-LIKE PROTEIN 2"/>
    <property type="match status" value="1"/>
</dbReference>
<accession>A0ABR1ACF3</accession>
<dbReference type="Proteomes" id="UP001369086">
    <property type="component" value="Unassembled WGS sequence"/>
</dbReference>
<dbReference type="CDD" id="cd02988">
    <property type="entry name" value="Phd_like_VIAF"/>
    <property type="match status" value="1"/>
</dbReference>
<evidence type="ECO:0000313" key="4">
    <source>
        <dbReference type="Proteomes" id="UP001369086"/>
    </source>
</evidence>
<dbReference type="SUPFAM" id="SSF52833">
    <property type="entry name" value="Thioredoxin-like"/>
    <property type="match status" value="1"/>
</dbReference>
<dbReference type="PANTHER" id="PTHR45809">
    <property type="entry name" value="VIRAL IAP-ASSOCIATED FACTOR HOMOLOG"/>
    <property type="match status" value="1"/>
</dbReference>
<comment type="similarity">
    <text evidence="1">Belongs to the phosducin family.</text>
</comment>
<reference evidence="3 4" key="1">
    <citation type="submission" date="2021-05" db="EMBL/GenBank/DDBJ databases">
        <authorList>
            <person name="Zahm M."/>
            <person name="Klopp C."/>
            <person name="Cabau C."/>
            <person name="Kuhl H."/>
            <person name="Suciu R."/>
            <person name="Ciorpac M."/>
            <person name="Holostenco D."/>
            <person name="Gessner J."/>
            <person name="Wuertz S."/>
            <person name="Hohne C."/>
            <person name="Stock M."/>
            <person name="Gislard M."/>
            <person name="Lluch J."/>
            <person name="Milhes M."/>
            <person name="Lampietro C."/>
            <person name="Lopez Roques C."/>
            <person name="Donnadieu C."/>
            <person name="Du K."/>
            <person name="Schartl M."/>
            <person name="Guiguen Y."/>
        </authorList>
    </citation>
    <scope>NUCLEOTIDE SEQUENCE [LARGE SCALE GENOMIC DNA]</scope>
    <source>
        <strain evidence="3">Hh-F2</strain>
        <tissue evidence="3">Blood</tissue>
    </source>
</reference>
<name>A0ABR1ACF3_HUSHU</name>
<evidence type="ECO:0000256" key="1">
    <source>
        <dbReference type="ARBA" id="ARBA00009686"/>
    </source>
</evidence>
<organism evidence="3 4">
    <name type="scientific">Huso huso</name>
    <name type="common">Beluga</name>
    <name type="synonym">Acipenser huso</name>
    <dbReference type="NCBI Taxonomy" id="61971"/>
    <lineage>
        <taxon>Eukaryota</taxon>
        <taxon>Metazoa</taxon>
        <taxon>Chordata</taxon>
        <taxon>Craniata</taxon>
        <taxon>Vertebrata</taxon>
        <taxon>Euteleostomi</taxon>
        <taxon>Actinopterygii</taxon>
        <taxon>Chondrostei</taxon>
        <taxon>Acipenseriformes</taxon>
        <taxon>Acipenseridae</taxon>
        <taxon>Huso</taxon>
    </lineage>
</organism>
<evidence type="ECO:0000259" key="2">
    <source>
        <dbReference type="Pfam" id="PF02114"/>
    </source>
</evidence>
<sequence length="538" mass="61185">MGAPWGQTVPVFGPSLNDLDQDTHYKIVKFADDTKLGGVVDSESAAQMIQRDLDLLFEGVARSFKFGLIVRNNTETEKGASRSDETVKIVTKRELMMLSSTLCQQRPLHTGSNSSSTTMRNPHCIITLTLLILISTTPTCKGAPASLQELQVWNEIEDVCSSFLSTDPQSQASRAIEELCYMVWGIINNKMNFLLFLYSSCFIILRPTTRATQTLWMIFKDLEEFKAEDTSYLGQGTESGQQPLTKRFLSVWTPVHKMNGEEYNANGPYKLYCSLDLLCIHFEYKTKSNKYILVQDPNEDTEWNDALRRFGILPAKEEPVDETEELVLRLQKEQEVKPYENMNLDELKEAEDDFDEEDERAIETHRCQRLAEWKAKQRNIGFGELTEISGDQYVKEVTETGEHVWVVLHLYRPGIPMCTLLNHLLSLLSQKFPETKFLKAIANSCIPNYPDRHLPTIFVYKNAQIHGNFIGEAQCGGKNLKKEELEWMLASVGAVKTDLEENPRKATVDMMTSLIRNCCIQYPDCSDSDTSKSDNDGD</sequence>
<keyword evidence="4" id="KW-1185">Reference proteome</keyword>
<dbReference type="InterPro" id="IPR051498">
    <property type="entry name" value="Phosducin-like_chap/apop_reg"/>
</dbReference>
<dbReference type="InterPro" id="IPR024253">
    <property type="entry name" value="Phosducin_thioredoxin-like_dom"/>
</dbReference>